<keyword evidence="3" id="KW-1185">Reference proteome</keyword>
<evidence type="ECO:0000259" key="1">
    <source>
        <dbReference type="Pfam" id="PF08785"/>
    </source>
</evidence>
<dbReference type="Gene3D" id="1.25.40.240">
    <property type="entry name" value="Ku, C-terminal domain"/>
    <property type="match status" value="1"/>
</dbReference>
<sequence length="229" mass="25639">MMAGLENEHAEPCKKQRQTTVPDFFNAPSSQCKTLLGSNKPNIHISPEAEGLVCPSELLVLSVGNVNPVGDFRQLLEQRKETEACEQMNYRIFKFVTDPYTAWISRSKTRACIRVYRQAACLSSAFITPSICESSSGSRQLVVAKAYNQFLHDFRRKIESQPYVVQASADPTTALDKRSLLTAFWQDVIVKENLSLITETEMPGIGVSSEESTEFIRLFQPDLSVGHKS</sequence>
<reference evidence="2" key="1">
    <citation type="submission" date="2018-11" db="EMBL/GenBank/DDBJ databases">
        <authorList>
            <consortium name="Pathogen Informatics"/>
        </authorList>
    </citation>
    <scope>NUCLEOTIDE SEQUENCE</scope>
</reference>
<dbReference type="Proteomes" id="UP000784294">
    <property type="component" value="Unassembled WGS sequence"/>
</dbReference>
<gene>
    <name evidence="2" type="ORF">PXEA_LOCUS26240</name>
</gene>
<organism evidence="2 3">
    <name type="scientific">Protopolystoma xenopodis</name>
    <dbReference type="NCBI Taxonomy" id="117903"/>
    <lineage>
        <taxon>Eukaryota</taxon>
        <taxon>Metazoa</taxon>
        <taxon>Spiralia</taxon>
        <taxon>Lophotrochozoa</taxon>
        <taxon>Platyhelminthes</taxon>
        <taxon>Monogenea</taxon>
        <taxon>Polyopisthocotylea</taxon>
        <taxon>Polystomatidea</taxon>
        <taxon>Polystomatidae</taxon>
        <taxon>Protopolystoma</taxon>
    </lineage>
</organism>
<dbReference type="SUPFAM" id="SSF101420">
    <property type="entry name" value="C-terminal domain of Ku80"/>
    <property type="match status" value="1"/>
</dbReference>
<comment type="caution">
    <text evidence="2">The sequence shown here is derived from an EMBL/GenBank/DDBJ whole genome shotgun (WGS) entry which is preliminary data.</text>
</comment>
<dbReference type="AlphaFoldDB" id="A0A3S5BP46"/>
<evidence type="ECO:0000313" key="2">
    <source>
        <dbReference type="EMBL" id="VEL32800.1"/>
    </source>
</evidence>
<name>A0A3S5BP46_9PLAT</name>
<dbReference type="Pfam" id="PF08785">
    <property type="entry name" value="Ku_PK_bind"/>
    <property type="match status" value="2"/>
</dbReference>
<dbReference type="InterPro" id="IPR014893">
    <property type="entry name" value="Ku_PK_bind"/>
</dbReference>
<feature type="domain" description="Ku C-terminal" evidence="1">
    <location>
        <begin position="144"/>
        <end position="216"/>
    </location>
</feature>
<dbReference type="InterPro" id="IPR036494">
    <property type="entry name" value="Ku_C_sf"/>
</dbReference>
<accession>A0A3S5BP46</accession>
<evidence type="ECO:0000313" key="3">
    <source>
        <dbReference type="Proteomes" id="UP000784294"/>
    </source>
</evidence>
<feature type="domain" description="Ku C-terminal" evidence="1">
    <location>
        <begin position="67"/>
        <end position="120"/>
    </location>
</feature>
<protein>
    <recommendedName>
        <fullName evidence="1">Ku C-terminal domain-containing protein</fullName>
    </recommendedName>
</protein>
<dbReference type="EMBL" id="CAAALY010244687">
    <property type="protein sequence ID" value="VEL32800.1"/>
    <property type="molecule type" value="Genomic_DNA"/>
</dbReference>
<proteinExistence type="predicted"/>
<dbReference type="OrthoDB" id="30826at2759"/>